<sequence>MASSRAPPRLGRQHPPLPRLGHRRPRRRGLQLRSPRRPHRPAVLHHLRPLQRAPHLHVQLRQLPKRRGVRRDLRRSRRRHLQRRRGVVAAPAGEGPDAHDRPSVSSLHGAVQSRQGGEEPPAIPRAPRRRGRRGEADAVRPARRVPEADVRHDVHSRLRRRPWVPGARPARGPLRARDGRCAGDAVPPAHHPHGVLEADERAGSRAGEEDGRGSEDDRLLRRHHRRETQGRQAQRRRRRGRLQLVRLAVILHLPRGRLE</sequence>
<evidence type="ECO:0000256" key="1">
    <source>
        <dbReference type="SAM" id="MobiDB-lite"/>
    </source>
</evidence>
<feature type="compositionally biased region" description="Basic residues" evidence="1">
    <location>
        <begin position="20"/>
        <end position="49"/>
    </location>
</feature>
<reference evidence="2" key="1">
    <citation type="journal article" date="2009" name="PLoS Genet.">
        <title>Sequencing, mapping, and analysis of 27,455 maize full-length cDNAs.</title>
        <authorList>
            <person name="Soderlund C."/>
            <person name="Descour A."/>
            <person name="Kudrna D."/>
            <person name="Bomhoff M."/>
            <person name="Boyd L."/>
            <person name="Currie J."/>
            <person name="Angelova A."/>
            <person name="Collura K."/>
            <person name="Wissotski M."/>
            <person name="Ashley E."/>
            <person name="Morrow D."/>
            <person name="Fernandes J."/>
            <person name="Walbot V."/>
            <person name="Yu Y."/>
        </authorList>
    </citation>
    <scope>NUCLEOTIDE SEQUENCE</scope>
    <source>
        <strain evidence="2">B73</strain>
    </source>
</reference>
<feature type="compositionally biased region" description="Basic and acidic residues" evidence="1">
    <location>
        <begin position="194"/>
        <end position="219"/>
    </location>
</feature>
<accession>C4J693</accession>
<feature type="compositionally biased region" description="Basic and acidic residues" evidence="1">
    <location>
        <begin position="133"/>
        <end position="156"/>
    </location>
</feature>
<proteinExistence type="evidence at transcript level"/>
<feature type="compositionally biased region" description="Basic residues" evidence="1">
    <location>
        <begin position="63"/>
        <end position="86"/>
    </location>
</feature>
<protein>
    <submittedName>
        <fullName evidence="2">Uncharacterized protein</fullName>
    </submittedName>
</protein>
<evidence type="ECO:0000313" key="2">
    <source>
        <dbReference type="EMBL" id="ACR36693.1"/>
    </source>
</evidence>
<organism evidence="2">
    <name type="scientific">Zea mays</name>
    <name type="common">Maize</name>
    <dbReference type="NCBI Taxonomy" id="4577"/>
    <lineage>
        <taxon>Eukaryota</taxon>
        <taxon>Viridiplantae</taxon>
        <taxon>Streptophyta</taxon>
        <taxon>Embryophyta</taxon>
        <taxon>Tracheophyta</taxon>
        <taxon>Spermatophyta</taxon>
        <taxon>Magnoliopsida</taxon>
        <taxon>Liliopsida</taxon>
        <taxon>Poales</taxon>
        <taxon>Poaceae</taxon>
        <taxon>PACMAD clade</taxon>
        <taxon>Panicoideae</taxon>
        <taxon>Andropogonodae</taxon>
        <taxon>Andropogoneae</taxon>
        <taxon>Tripsacinae</taxon>
        <taxon>Zea</taxon>
    </lineage>
</organism>
<dbReference type="EMBL" id="BT086340">
    <property type="protein sequence ID" value="ACR36693.1"/>
    <property type="molecule type" value="mRNA"/>
</dbReference>
<name>C4J693_MAIZE</name>
<feature type="region of interest" description="Disordered" evidence="1">
    <location>
        <begin position="1"/>
        <end position="238"/>
    </location>
</feature>
<dbReference type="AlphaFoldDB" id="C4J693"/>